<evidence type="ECO:0000256" key="1">
    <source>
        <dbReference type="ARBA" id="ARBA00004127"/>
    </source>
</evidence>
<accession>A0A154BVA5</accession>
<dbReference type="PRINTS" id="PR01434">
    <property type="entry name" value="NADHDHGNASE5"/>
</dbReference>
<keyword evidence="3 5" id="KW-1133">Transmembrane helix</keyword>
<dbReference type="GO" id="GO:0048038">
    <property type="term" value="F:quinone binding"/>
    <property type="evidence" value="ECO:0007669"/>
    <property type="project" value="UniProtKB-KW"/>
</dbReference>
<dbReference type="OrthoDB" id="9807568at2"/>
<dbReference type="InterPro" id="IPR010096">
    <property type="entry name" value="NADH-Q_OxRdtase_suN/2"/>
</dbReference>
<comment type="subcellular location">
    <subcellularLocation>
        <location evidence="5">Cell membrane</location>
        <topology evidence="5">Multi-pass membrane protein</topology>
    </subcellularLocation>
    <subcellularLocation>
        <location evidence="1">Endomembrane system</location>
        <topology evidence="1">Multi-pass membrane protein</topology>
    </subcellularLocation>
    <subcellularLocation>
        <location evidence="6">Membrane</location>
        <topology evidence="6">Multi-pass membrane protein</topology>
    </subcellularLocation>
</comment>
<evidence type="ECO:0000256" key="2">
    <source>
        <dbReference type="ARBA" id="ARBA00022692"/>
    </source>
</evidence>
<dbReference type="GO" id="GO:0008137">
    <property type="term" value="F:NADH dehydrogenase (ubiquinone) activity"/>
    <property type="evidence" value="ECO:0007669"/>
    <property type="project" value="InterPro"/>
</dbReference>
<evidence type="ECO:0000256" key="5">
    <source>
        <dbReference type="HAMAP-Rule" id="MF_00445"/>
    </source>
</evidence>
<comment type="catalytic activity">
    <reaction evidence="5">
        <text>a quinone + NADH + 5 H(+)(in) = a quinol + NAD(+) + 4 H(+)(out)</text>
        <dbReference type="Rhea" id="RHEA:57888"/>
        <dbReference type="ChEBI" id="CHEBI:15378"/>
        <dbReference type="ChEBI" id="CHEBI:24646"/>
        <dbReference type="ChEBI" id="CHEBI:57540"/>
        <dbReference type="ChEBI" id="CHEBI:57945"/>
        <dbReference type="ChEBI" id="CHEBI:132124"/>
    </reaction>
</comment>
<dbReference type="HAMAP" id="MF_00445">
    <property type="entry name" value="NDH1_NuoN_1"/>
    <property type="match status" value="1"/>
</dbReference>
<keyword evidence="5" id="KW-0874">Quinone</keyword>
<feature type="transmembrane region" description="Helical" evidence="5">
    <location>
        <begin position="437"/>
        <end position="455"/>
    </location>
</feature>
<dbReference type="InterPro" id="IPR001750">
    <property type="entry name" value="ND/Mrp_TM"/>
</dbReference>
<dbReference type="GO" id="GO:0050136">
    <property type="term" value="F:NADH dehydrogenase (quinone) (non-electrogenic) activity"/>
    <property type="evidence" value="ECO:0007669"/>
    <property type="project" value="UniProtKB-UniRule"/>
</dbReference>
<dbReference type="NCBIfam" id="TIGR01770">
    <property type="entry name" value="NDH_I_N"/>
    <property type="match status" value="1"/>
</dbReference>
<feature type="domain" description="NADH:quinone oxidoreductase/Mrp antiporter transmembrane" evidence="7">
    <location>
        <begin position="120"/>
        <end position="410"/>
    </location>
</feature>
<keyword evidence="5" id="KW-1278">Translocase</keyword>
<feature type="transmembrane region" description="Helical" evidence="5">
    <location>
        <begin position="318"/>
        <end position="339"/>
    </location>
</feature>
<name>A0A154BVA5_ANASB</name>
<dbReference type="RefSeq" id="WP_066239722.1">
    <property type="nucleotide sequence ID" value="NZ_LSGP01000013.1"/>
</dbReference>
<proteinExistence type="inferred from homology"/>
<sequence length="471" mass="50418">MNFSLLTTELLTIGLALLLLVLDLLIPAKESRRGVGYLAIIGLAGIIGYTFTLYGGRESFYQGLFVLDNYAVFFKQLFLIAALLTILFSFDYVERLRRWQGEFYVLLVTTTVGMMLMASANDFITLYVGMELMTVTFFILVGYVIGDGRSSEASLKYLIIGAASSAVFLYGVSLVFGSTGSLALSEILTKAAYSPATLVGMAFVFVGFAFKVSAVPFHMWAPDVYEGAPVPVTALLAMASKAAGFAVLARVSVQGLNGQVFNWILVAACLSALSILVGNLVAISQTNIKRMLAYSSIAQAGYILAGLAAGSQAGIKGLLFYAMLYVFANVGAFAVVTAVRLNEGSDDITAFGGLSRRSPMLAAVMTISLLSMGGIPTLAGFVGKFYLFSAAVESGLLWLAFLGFVMSMISVYYYLMVVKAMYLYQPANPGQLEYSSPLGWAAFLSMALTVLFGIYPEPLARLAGIAAKSLF</sequence>
<gene>
    <name evidence="5" type="primary">nuoN</name>
    <name evidence="8" type="ORF">AXX12_04710</name>
</gene>
<feature type="transmembrane region" description="Helical" evidence="5">
    <location>
        <begin position="360"/>
        <end position="383"/>
    </location>
</feature>
<evidence type="ECO:0000256" key="4">
    <source>
        <dbReference type="ARBA" id="ARBA00023136"/>
    </source>
</evidence>
<feature type="transmembrane region" description="Helical" evidence="5">
    <location>
        <begin position="395"/>
        <end position="416"/>
    </location>
</feature>
<keyword evidence="5" id="KW-1003">Cell membrane</keyword>
<comment type="caution">
    <text evidence="8">The sequence shown here is derived from an EMBL/GenBank/DDBJ whole genome shotgun (WGS) entry which is preliminary data.</text>
</comment>
<evidence type="ECO:0000256" key="3">
    <source>
        <dbReference type="ARBA" id="ARBA00022989"/>
    </source>
</evidence>
<keyword evidence="5" id="KW-0520">NAD</keyword>
<dbReference type="GO" id="GO:0005886">
    <property type="term" value="C:plasma membrane"/>
    <property type="evidence" value="ECO:0007669"/>
    <property type="project" value="UniProtKB-SubCell"/>
</dbReference>
<comment type="similarity">
    <text evidence="5">Belongs to the complex I subunit 2 family.</text>
</comment>
<keyword evidence="9" id="KW-1185">Reference proteome</keyword>
<keyword evidence="5" id="KW-0813">Transport</keyword>
<dbReference type="Pfam" id="PF00361">
    <property type="entry name" value="Proton_antipo_M"/>
    <property type="match status" value="1"/>
</dbReference>
<dbReference type="STRING" id="1794912.AXX12_04710"/>
<dbReference type="EC" id="7.1.1.-" evidence="5"/>
<comment type="function">
    <text evidence="5">NDH-1 shuttles electrons from NADH, via FMN and iron-sulfur (Fe-S) centers, to quinones in the respiratory chain. The immediate electron acceptor for the enzyme in this species is believed to be a menaquinone. Couples the redox reaction to proton translocation (for every two electrons transferred, four hydrogen ions are translocated across the cytoplasmic membrane), and thus conserves the redox energy in a proton gradient.</text>
</comment>
<dbReference type="AlphaFoldDB" id="A0A154BVA5"/>
<feature type="transmembrane region" description="Helical" evidence="5">
    <location>
        <begin position="70"/>
        <end position="90"/>
    </location>
</feature>
<keyword evidence="2 5" id="KW-0812">Transmembrane</keyword>
<dbReference type="EMBL" id="LSGP01000013">
    <property type="protein sequence ID" value="KYZ77418.1"/>
    <property type="molecule type" value="Genomic_DNA"/>
</dbReference>
<reference evidence="8 9" key="1">
    <citation type="submission" date="2016-02" db="EMBL/GenBank/DDBJ databases">
        <title>Anaerosporomusa subterraneum gen. nov., sp. nov., a spore-forming obligate anaerobe isolated from saprolite.</title>
        <authorList>
            <person name="Choi J.K."/>
            <person name="Shah M."/>
            <person name="Yee N."/>
        </authorList>
    </citation>
    <scope>NUCLEOTIDE SEQUENCE [LARGE SCALE GENOMIC DNA]</scope>
    <source>
        <strain evidence="8 9">RU4</strain>
    </source>
</reference>
<feature type="transmembrane region" description="Helical" evidence="5">
    <location>
        <begin position="102"/>
        <end position="120"/>
    </location>
</feature>
<feature type="transmembrane region" description="Helical" evidence="5">
    <location>
        <begin position="6"/>
        <end position="26"/>
    </location>
</feature>
<evidence type="ECO:0000259" key="7">
    <source>
        <dbReference type="Pfam" id="PF00361"/>
    </source>
</evidence>
<keyword evidence="4 5" id="KW-0472">Membrane</keyword>
<dbReference type="PANTHER" id="PTHR22773">
    <property type="entry name" value="NADH DEHYDROGENASE"/>
    <property type="match status" value="1"/>
</dbReference>
<evidence type="ECO:0000256" key="6">
    <source>
        <dbReference type="RuleBase" id="RU000320"/>
    </source>
</evidence>
<dbReference type="GO" id="GO:0042773">
    <property type="term" value="P:ATP synthesis coupled electron transport"/>
    <property type="evidence" value="ECO:0007669"/>
    <property type="project" value="InterPro"/>
</dbReference>
<comment type="subunit">
    <text evidence="5">NDH-1 is composed of 14 different subunits. Subunits NuoA, H, J, K, L, M, N constitute the membrane sector of the complex.</text>
</comment>
<feature type="transmembrane region" description="Helical" evidence="5">
    <location>
        <begin position="196"/>
        <end position="217"/>
    </location>
</feature>
<feature type="transmembrane region" description="Helical" evidence="5">
    <location>
        <begin position="229"/>
        <end position="248"/>
    </location>
</feature>
<dbReference type="Proteomes" id="UP000076268">
    <property type="component" value="Unassembled WGS sequence"/>
</dbReference>
<dbReference type="GO" id="GO:0012505">
    <property type="term" value="C:endomembrane system"/>
    <property type="evidence" value="ECO:0007669"/>
    <property type="project" value="UniProtKB-SubCell"/>
</dbReference>
<protein>
    <recommendedName>
        <fullName evidence="5">NADH-quinone oxidoreductase subunit N</fullName>
        <ecNumber evidence="5">7.1.1.-</ecNumber>
    </recommendedName>
    <alternativeName>
        <fullName evidence="5">NADH dehydrogenase I subunit N</fullName>
    </alternativeName>
    <alternativeName>
        <fullName evidence="5">NDH-1 subunit N</fullName>
    </alternativeName>
</protein>
<feature type="transmembrane region" description="Helical" evidence="5">
    <location>
        <begin position="157"/>
        <end position="176"/>
    </location>
</feature>
<feature type="transmembrane region" description="Helical" evidence="5">
    <location>
        <begin position="126"/>
        <end position="145"/>
    </location>
</feature>
<feature type="transmembrane region" description="Helical" evidence="5">
    <location>
        <begin position="260"/>
        <end position="280"/>
    </location>
</feature>
<feature type="transmembrane region" description="Helical" evidence="5">
    <location>
        <begin position="35"/>
        <end position="55"/>
    </location>
</feature>
<organism evidence="8 9">
    <name type="scientific">Anaerosporomusa subterranea</name>
    <dbReference type="NCBI Taxonomy" id="1794912"/>
    <lineage>
        <taxon>Bacteria</taxon>
        <taxon>Bacillati</taxon>
        <taxon>Bacillota</taxon>
        <taxon>Negativicutes</taxon>
        <taxon>Acetonemataceae</taxon>
        <taxon>Anaerosporomusa</taxon>
    </lineage>
</organism>
<evidence type="ECO:0000313" key="9">
    <source>
        <dbReference type="Proteomes" id="UP000076268"/>
    </source>
</evidence>
<evidence type="ECO:0000313" key="8">
    <source>
        <dbReference type="EMBL" id="KYZ77418.1"/>
    </source>
</evidence>